<dbReference type="EMBL" id="CM046391">
    <property type="protein sequence ID" value="KAI8558110.1"/>
    <property type="molecule type" value="Genomic_DNA"/>
</dbReference>
<dbReference type="Proteomes" id="UP001062846">
    <property type="component" value="Chromosome 4"/>
</dbReference>
<evidence type="ECO:0000313" key="1">
    <source>
        <dbReference type="EMBL" id="KAI8558110.1"/>
    </source>
</evidence>
<sequence length="449" mass="50149">MKKIRHNEKKQSKHAQRCDGSLHTLHPTAHSTGDSAQTAHGDNLQLQKSETMKNFPTMKRSRASTPNAAAMGPSILSIPHYILMEILSKLPMTTICNCRCVCSYFRNLISDPQFAQLHLSRSQPSLLLRSYCKRESSLCLVESIDPCVVDSGTNGDIRVPDNALLKFKPSFDLLIKGLEVLSSCNGIICLYKPRSYDPYVICNPVVDEYVIVPQVEKGSICGSGFGFCSGTNQYKVLRFLSLSVGFGSPGLIKLEAEINTVGTNFWRGVGDAPLYLHLYSGGCFLNGALHWIVHDTENCFKSMCCFNFGKERFQPFPGPSQFRGLPGQLRVEMMKMVVLKDGLSVSHHPGNDMLEIWVMKDYAVQDSWTKDFVIEIPWLDNYPGLLYQPLMVWNNGQIMVFASVLFSCNMRDGSIRKVRVSRISSVIIGATTYIPSFISLRNAATGRYP</sequence>
<gene>
    <name evidence="1" type="ORF">RHMOL_Rhmol04G0063500</name>
</gene>
<reference evidence="1" key="1">
    <citation type="submission" date="2022-02" db="EMBL/GenBank/DDBJ databases">
        <title>Plant Genome Project.</title>
        <authorList>
            <person name="Zhang R.-G."/>
        </authorList>
    </citation>
    <scope>NUCLEOTIDE SEQUENCE</scope>
    <source>
        <strain evidence="1">AT1</strain>
    </source>
</reference>
<evidence type="ECO:0000313" key="2">
    <source>
        <dbReference type="Proteomes" id="UP001062846"/>
    </source>
</evidence>
<name>A0ACC0NXQ1_RHOML</name>
<protein>
    <submittedName>
        <fullName evidence="1">Uncharacterized protein</fullName>
    </submittedName>
</protein>
<comment type="caution">
    <text evidence="1">The sequence shown here is derived from an EMBL/GenBank/DDBJ whole genome shotgun (WGS) entry which is preliminary data.</text>
</comment>
<proteinExistence type="predicted"/>
<keyword evidence="2" id="KW-1185">Reference proteome</keyword>
<organism evidence="1 2">
    <name type="scientific">Rhododendron molle</name>
    <name type="common">Chinese azalea</name>
    <name type="synonym">Azalea mollis</name>
    <dbReference type="NCBI Taxonomy" id="49168"/>
    <lineage>
        <taxon>Eukaryota</taxon>
        <taxon>Viridiplantae</taxon>
        <taxon>Streptophyta</taxon>
        <taxon>Embryophyta</taxon>
        <taxon>Tracheophyta</taxon>
        <taxon>Spermatophyta</taxon>
        <taxon>Magnoliopsida</taxon>
        <taxon>eudicotyledons</taxon>
        <taxon>Gunneridae</taxon>
        <taxon>Pentapetalae</taxon>
        <taxon>asterids</taxon>
        <taxon>Ericales</taxon>
        <taxon>Ericaceae</taxon>
        <taxon>Ericoideae</taxon>
        <taxon>Rhodoreae</taxon>
        <taxon>Rhododendron</taxon>
    </lineage>
</organism>
<accession>A0ACC0NXQ1</accession>